<evidence type="ECO:0000313" key="2">
    <source>
        <dbReference type="Proteomes" id="UP001305414"/>
    </source>
</evidence>
<sequence length="67" mass="6950">MHHHDQEQLRGAVAPEAADEAGGFLGRTERAFGDGLELGGVTDVGLVLVLGERSCDASAGVVRTEDC</sequence>
<dbReference type="Proteomes" id="UP001305414">
    <property type="component" value="Unassembled WGS sequence"/>
</dbReference>
<protein>
    <submittedName>
        <fullName evidence="1">Uncharacterized protein</fullName>
    </submittedName>
</protein>
<dbReference type="AlphaFoldDB" id="A0AAN7UPL0"/>
<evidence type="ECO:0000313" key="1">
    <source>
        <dbReference type="EMBL" id="KAK5632832.1"/>
    </source>
</evidence>
<keyword evidence="2" id="KW-1185">Reference proteome</keyword>
<reference evidence="1 2" key="1">
    <citation type="submission" date="2023-10" db="EMBL/GenBank/DDBJ databases">
        <title>Draft genome sequence of Xylaria bambusicola isolate GMP-LS, the root and basal stem rot pathogen of sugarcane in Indonesia.</title>
        <authorList>
            <person name="Selvaraj P."/>
            <person name="Muralishankar V."/>
            <person name="Muruganantham S."/>
            <person name="Sp S."/>
            <person name="Haryani S."/>
            <person name="Lau K.J.X."/>
            <person name="Naqvi N.I."/>
        </authorList>
    </citation>
    <scope>NUCLEOTIDE SEQUENCE [LARGE SCALE GENOMIC DNA]</scope>
    <source>
        <strain evidence="1">GMP-LS</strain>
    </source>
</reference>
<proteinExistence type="predicted"/>
<name>A0AAN7UPL0_9PEZI</name>
<accession>A0AAN7UPL0</accession>
<organism evidence="1 2">
    <name type="scientific">Xylaria bambusicola</name>
    <dbReference type="NCBI Taxonomy" id="326684"/>
    <lineage>
        <taxon>Eukaryota</taxon>
        <taxon>Fungi</taxon>
        <taxon>Dikarya</taxon>
        <taxon>Ascomycota</taxon>
        <taxon>Pezizomycotina</taxon>
        <taxon>Sordariomycetes</taxon>
        <taxon>Xylariomycetidae</taxon>
        <taxon>Xylariales</taxon>
        <taxon>Xylariaceae</taxon>
        <taxon>Xylaria</taxon>
    </lineage>
</organism>
<gene>
    <name evidence="1" type="ORF">RRF57_008546</name>
</gene>
<dbReference type="EMBL" id="JAWHQM010000027">
    <property type="protein sequence ID" value="KAK5632832.1"/>
    <property type="molecule type" value="Genomic_DNA"/>
</dbReference>
<comment type="caution">
    <text evidence="1">The sequence shown here is derived from an EMBL/GenBank/DDBJ whole genome shotgun (WGS) entry which is preliminary data.</text>
</comment>